<dbReference type="Pfam" id="PF02801">
    <property type="entry name" value="Ketoacyl-synt_C"/>
    <property type="match status" value="1"/>
</dbReference>
<dbReference type="InterPro" id="IPR014031">
    <property type="entry name" value="Ketoacyl_synth_C"/>
</dbReference>
<evidence type="ECO:0000313" key="8">
    <source>
        <dbReference type="Proteomes" id="UP000198251"/>
    </source>
</evidence>
<dbReference type="Pfam" id="PF00550">
    <property type="entry name" value="PP-binding"/>
    <property type="match status" value="1"/>
</dbReference>
<feature type="compositionally biased region" description="Low complexity" evidence="4">
    <location>
        <begin position="460"/>
        <end position="480"/>
    </location>
</feature>
<dbReference type="GO" id="GO:0006633">
    <property type="term" value="P:fatty acid biosynthetic process"/>
    <property type="evidence" value="ECO:0007669"/>
    <property type="project" value="InterPro"/>
</dbReference>
<dbReference type="SMART" id="SM00825">
    <property type="entry name" value="PKS_KS"/>
    <property type="match status" value="1"/>
</dbReference>
<keyword evidence="3" id="KW-0808">Transferase</keyword>
<gene>
    <name evidence="7" type="ORF">GA0070610_5356</name>
</gene>
<feature type="domain" description="Ketosynthase family 3 (KS3)" evidence="6">
    <location>
        <begin position="2"/>
        <end position="431"/>
    </location>
</feature>
<dbReference type="GeneID" id="95805018"/>
<dbReference type="InterPro" id="IPR018201">
    <property type="entry name" value="Ketoacyl_synth_AS"/>
</dbReference>
<dbReference type="Pfam" id="PF00109">
    <property type="entry name" value="ketoacyl-synt"/>
    <property type="match status" value="1"/>
</dbReference>
<dbReference type="Proteomes" id="UP000198251">
    <property type="component" value="Chromosome I"/>
</dbReference>
<evidence type="ECO:0000259" key="5">
    <source>
        <dbReference type="PROSITE" id="PS50075"/>
    </source>
</evidence>
<evidence type="ECO:0000313" key="7">
    <source>
        <dbReference type="EMBL" id="SCG18998.1"/>
    </source>
</evidence>
<evidence type="ECO:0000256" key="2">
    <source>
        <dbReference type="ARBA" id="ARBA00022553"/>
    </source>
</evidence>
<dbReference type="InterPro" id="IPR020841">
    <property type="entry name" value="PKS_Beta-ketoAc_synthase_dom"/>
</dbReference>
<dbReference type="Gene3D" id="3.40.47.10">
    <property type="match status" value="1"/>
</dbReference>
<dbReference type="PROSITE" id="PS52004">
    <property type="entry name" value="KS3_2"/>
    <property type="match status" value="1"/>
</dbReference>
<feature type="compositionally biased region" description="Basic and acidic residues" evidence="4">
    <location>
        <begin position="481"/>
        <end position="491"/>
    </location>
</feature>
<evidence type="ECO:0000256" key="3">
    <source>
        <dbReference type="ARBA" id="ARBA00022679"/>
    </source>
</evidence>
<dbReference type="PANTHER" id="PTHR43775">
    <property type="entry name" value="FATTY ACID SYNTHASE"/>
    <property type="match status" value="1"/>
</dbReference>
<keyword evidence="2" id="KW-0597">Phosphoprotein</keyword>
<evidence type="ECO:0000256" key="4">
    <source>
        <dbReference type="SAM" id="MobiDB-lite"/>
    </source>
</evidence>
<dbReference type="SUPFAM" id="SSF47336">
    <property type="entry name" value="ACP-like"/>
    <property type="match status" value="1"/>
</dbReference>
<dbReference type="AlphaFoldDB" id="A0A1C5GGW3"/>
<dbReference type="InterPro" id="IPR016039">
    <property type="entry name" value="Thiolase-like"/>
</dbReference>
<dbReference type="PANTHER" id="PTHR43775:SF37">
    <property type="entry name" value="SI:DKEY-61P9.11"/>
    <property type="match status" value="1"/>
</dbReference>
<keyword evidence="8" id="KW-1185">Reference proteome</keyword>
<keyword evidence="1" id="KW-0596">Phosphopantetheine</keyword>
<dbReference type="CDD" id="cd00833">
    <property type="entry name" value="PKS"/>
    <property type="match status" value="1"/>
</dbReference>
<dbReference type="InterPro" id="IPR036736">
    <property type="entry name" value="ACP-like_sf"/>
</dbReference>
<dbReference type="PROSITE" id="PS50075">
    <property type="entry name" value="CARRIER"/>
    <property type="match status" value="1"/>
</dbReference>
<reference evidence="7 8" key="1">
    <citation type="submission" date="2016-06" db="EMBL/GenBank/DDBJ databases">
        <authorList>
            <person name="Kjaerup R.B."/>
            <person name="Dalgaard T.S."/>
            <person name="Juul-Madsen H.R."/>
        </authorList>
    </citation>
    <scope>NUCLEOTIDE SEQUENCE [LARGE SCALE GENOMIC DNA]</scope>
    <source>
        <strain evidence="7 8">DSM 43913</strain>
    </source>
</reference>
<accession>A0A1C5GGW3</accession>
<dbReference type="GO" id="GO:0004315">
    <property type="term" value="F:3-oxoacyl-[acyl-carrier-protein] synthase activity"/>
    <property type="evidence" value="ECO:0007669"/>
    <property type="project" value="InterPro"/>
</dbReference>
<dbReference type="PROSITE" id="PS00606">
    <property type="entry name" value="KS3_1"/>
    <property type="match status" value="1"/>
</dbReference>
<proteinExistence type="predicted"/>
<dbReference type="InterPro" id="IPR006162">
    <property type="entry name" value="Ppantetheine_attach_site"/>
</dbReference>
<dbReference type="InterPro" id="IPR014030">
    <property type="entry name" value="Ketoacyl_synth_N"/>
</dbReference>
<dbReference type="InterPro" id="IPR009081">
    <property type="entry name" value="PP-bd_ACP"/>
</dbReference>
<dbReference type="GO" id="GO:0004312">
    <property type="term" value="F:fatty acid synthase activity"/>
    <property type="evidence" value="ECO:0007669"/>
    <property type="project" value="TreeGrafter"/>
</dbReference>
<organism evidence="7 8">
    <name type="scientific">Micromonospora echinofusca</name>
    <dbReference type="NCBI Taxonomy" id="47858"/>
    <lineage>
        <taxon>Bacteria</taxon>
        <taxon>Bacillati</taxon>
        <taxon>Actinomycetota</taxon>
        <taxon>Actinomycetes</taxon>
        <taxon>Micromonosporales</taxon>
        <taxon>Micromonosporaceae</taxon>
        <taxon>Micromonospora</taxon>
    </lineage>
</organism>
<sequence length="571" mass="59851">MSGEIAIVGYDACLPAGRERVEIDSFLRSGTSAVVDVSRDEMLAAGVAESDFGREGYVARSARAAWTPDTARHLAGLTPHELTITDPQHLLFLDCCIGALHDAGMSPDSVRGREIGVVGGIGMGLYSGQSLDSYFTTRLQRDLTLRDQLAFPEILIGNSSDHCVGRVSYRLGLIGPSVNVQTACSTALAAVEHAVLLLRSGRVDTVLAGAAALYFPDRRGYQWERGGILSPTGECRAFDSRADGTVGGSGGGVFVLRRHADAVADGDTIHGVIEGIFSASDGAQRASYAAPAFDGQVRVIRRAMDDACVGPDDIAYVEGHGTGTTVGDIVELGALHEVFGTRRDALPVGSVKPALGHLDTAAGVASLVNVLLGLKRGWMPPTVHFEELNADAREWIAQPSFRPVPLRTDAARVGVSGFGASGTSVHMVLSAGRARPGGPGDGHDVPGRERLSIGVGGVAGRASAPAPQRAAAEAEASGVARPEDGTRPRPGREEIVSGLVEVLRQRGDFAHLNDDQLMVVGLLDFGIDSVDLLAVVNLIGKRWGVVLDVLDLLTAETVEAIVDMVEQGLDE</sequence>
<dbReference type="EMBL" id="LT607733">
    <property type="protein sequence ID" value="SCG18998.1"/>
    <property type="molecule type" value="Genomic_DNA"/>
</dbReference>
<name>A0A1C5GGW3_MICEH</name>
<feature type="domain" description="Carrier" evidence="5">
    <location>
        <begin position="490"/>
        <end position="569"/>
    </location>
</feature>
<dbReference type="RefSeq" id="WP_089002528.1">
    <property type="nucleotide sequence ID" value="NZ_LT607733.1"/>
</dbReference>
<evidence type="ECO:0000259" key="6">
    <source>
        <dbReference type="PROSITE" id="PS52004"/>
    </source>
</evidence>
<evidence type="ECO:0000256" key="1">
    <source>
        <dbReference type="ARBA" id="ARBA00022450"/>
    </source>
</evidence>
<protein>
    <submittedName>
        <fullName evidence="7">Phosphopantetheine attachment site</fullName>
    </submittedName>
</protein>
<dbReference type="PROSITE" id="PS00012">
    <property type="entry name" value="PHOSPHOPANTETHEINE"/>
    <property type="match status" value="1"/>
</dbReference>
<feature type="region of interest" description="Disordered" evidence="4">
    <location>
        <begin position="460"/>
        <end position="491"/>
    </location>
</feature>
<dbReference type="InterPro" id="IPR050091">
    <property type="entry name" value="PKS_NRPS_Biosynth_Enz"/>
</dbReference>
<dbReference type="Gene3D" id="1.10.1200.10">
    <property type="entry name" value="ACP-like"/>
    <property type="match status" value="1"/>
</dbReference>
<dbReference type="SUPFAM" id="SSF53901">
    <property type="entry name" value="Thiolase-like"/>
    <property type="match status" value="2"/>
</dbReference>